<proteinExistence type="predicted"/>
<reference evidence="2 3" key="1">
    <citation type="submission" date="2024-05" db="EMBL/GenBank/DDBJ databases">
        <authorList>
            <consortium name="Candidatus Magnetaquicoccaceae bacterium FCR-1 genome sequencing consortium"/>
            <person name="Shimoshige H."/>
            <person name="Shimamura S."/>
            <person name="Taoka A."/>
            <person name="Kobayashi H."/>
            <person name="Maekawa T."/>
        </authorList>
    </citation>
    <scope>NUCLEOTIDE SEQUENCE [LARGE SCALE GENOMIC DNA]</scope>
    <source>
        <strain evidence="2 3">FCR-1</strain>
    </source>
</reference>
<protein>
    <submittedName>
        <fullName evidence="2">Uncharacterized protein</fullName>
    </submittedName>
</protein>
<feature type="region of interest" description="Disordered" evidence="1">
    <location>
        <begin position="1"/>
        <end position="30"/>
    </location>
</feature>
<accession>A0ABQ0C7Z0</accession>
<evidence type="ECO:0000313" key="3">
    <source>
        <dbReference type="Proteomes" id="UP001628193"/>
    </source>
</evidence>
<evidence type="ECO:0000256" key="1">
    <source>
        <dbReference type="SAM" id="MobiDB-lite"/>
    </source>
</evidence>
<organism evidence="2 3">
    <name type="scientific">Candidatus Magnetaquiglobus chichijimensis</name>
    <dbReference type="NCBI Taxonomy" id="3141448"/>
    <lineage>
        <taxon>Bacteria</taxon>
        <taxon>Pseudomonadati</taxon>
        <taxon>Pseudomonadota</taxon>
        <taxon>Magnetococcia</taxon>
        <taxon>Magnetococcales</taxon>
        <taxon>Candidatus Magnetaquicoccaceae</taxon>
        <taxon>Candidatus Magnetaquiglobus</taxon>
    </lineage>
</organism>
<dbReference type="EMBL" id="BAAFGK010000004">
    <property type="protein sequence ID" value="GAB0057001.1"/>
    <property type="molecule type" value="Genomic_DNA"/>
</dbReference>
<name>A0ABQ0C7Z0_9PROT</name>
<comment type="caution">
    <text evidence="2">The sequence shown here is derived from an EMBL/GenBank/DDBJ whole genome shotgun (WGS) entry which is preliminary data.</text>
</comment>
<keyword evidence="3" id="KW-1185">Reference proteome</keyword>
<reference evidence="2 3" key="2">
    <citation type="submission" date="2024-09" db="EMBL/GenBank/DDBJ databases">
        <title>Draft genome sequence of Candidatus Magnetaquicoccaceae bacterium FCR-1.</title>
        <authorList>
            <person name="Shimoshige H."/>
            <person name="Shimamura S."/>
            <person name="Taoka A."/>
            <person name="Kobayashi H."/>
            <person name="Maekawa T."/>
        </authorList>
    </citation>
    <scope>NUCLEOTIDE SEQUENCE [LARGE SCALE GENOMIC DNA]</scope>
    <source>
        <strain evidence="2 3">FCR-1</strain>
    </source>
</reference>
<dbReference type="InterPro" id="IPR024755">
    <property type="entry name" value="cpYpsA"/>
</dbReference>
<dbReference type="Pfam" id="PF12694">
    <property type="entry name" value="cpYpsA"/>
    <property type="match status" value="1"/>
</dbReference>
<evidence type="ECO:0000313" key="2">
    <source>
        <dbReference type="EMBL" id="GAB0057001.1"/>
    </source>
</evidence>
<dbReference type="Proteomes" id="UP001628193">
    <property type="component" value="Unassembled WGS sequence"/>
</dbReference>
<sequence>MSRGIPVGGWCPKGRKADDGPIEPTYPLRETPNADYRQRTFWNMRDCDGALILHRGQLSGGTLLTAQLARSIQKAHRLINLNREVDLDEIRDWIRSHRIRVLNVAGPRERGNRGIHAQTLAFLDALLGGEPTWTPWVEITEEPS</sequence>
<dbReference type="Gene3D" id="3.40.50.450">
    <property type="match status" value="1"/>
</dbReference>
<gene>
    <name evidence="2" type="ORF">SIID45300_01321</name>
</gene>